<evidence type="ECO:0000256" key="2">
    <source>
        <dbReference type="SAM" id="MobiDB-lite"/>
    </source>
</evidence>
<feature type="coiled-coil region" evidence="1">
    <location>
        <begin position="214"/>
        <end position="284"/>
    </location>
</feature>
<organism evidence="3 4">
    <name type="scientific">Teratosphaeria destructans</name>
    <dbReference type="NCBI Taxonomy" id="418781"/>
    <lineage>
        <taxon>Eukaryota</taxon>
        <taxon>Fungi</taxon>
        <taxon>Dikarya</taxon>
        <taxon>Ascomycota</taxon>
        <taxon>Pezizomycotina</taxon>
        <taxon>Dothideomycetes</taxon>
        <taxon>Dothideomycetidae</taxon>
        <taxon>Mycosphaerellales</taxon>
        <taxon>Teratosphaeriaceae</taxon>
        <taxon>Teratosphaeria</taxon>
    </lineage>
</organism>
<gene>
    <name evidence="3" type="ORF">Tdes44962_MAKER04894</name>
</gene>
<keyword evidence="4" id="KW-1185">Reference proteome</keyword>
<protein>
    <submittedName>
        <fullName evidence="3">Uncharacterized protein</fullName>
    </submittedName>
</protein>
<comment type="caution">
    <text evidence="3">The sequence shown here is derived from an EMBL/GenBank/DDBJ whole genome shotgun (WGS) entry which is preliminary data.</text>
</comment>
<dbReference type="OrthoDB" id="10440140at2759"/>
<feature type="compositionally biased region" description="Polar residues" evidence="2">
    <location>
        <begin position="10"/>
        <end position="21"/>
    </location>
</feature>
<feature type="region of interest" description="Disordered" evidence="2">
    <location>
        <begin position="1"/>
        <end position="45"/>
    </location>
</feature>
<keyword evidence="1" id="KW-0175">Coiled coil</keyword>
<evidence type="ECO:0000313" key="3">
    <source>
        <dbReference type="EMBL" id="KAH9821997.1"/>
    </source>
</evidence>
<dbReference type="Proteomes" id="UP001138500">
    <property type="component" value="Unassembled WGS sequence"/>
</dbReference>
<proteinExistence type="predicted"/>
<reference evidence="3 4" key="2">
    <citation type="journal article" date="2021" name="Curr. Genet.">
        <title>Genetic response to nitrogen starvation in the aggressive Eucalyptus foliar pathogen Teratosphaeria destructans.</title>
        <authorList>
            <person name="Havenga M."/>
            <person name="Wingfield B.D."/>
            <person name="Wingfield M.J."/>
            <person name="Dreyer L.L."/>
            <person name="Roets F."/>
            <person name="Aylward J."/>
        </authorList>
    </citation>
    <scope>NUCLEOTIDE SEQUENCE [LARGE SCALE GENOMIC DNA]</scope>
    <source>
        <strain evidence="3">CMW44962</strain>
    </source>
</reference>
<evidence type="ECO:0000313" key="4">
    <source>
        <dbReference type="Proteomes" id="UP001138500"/>
    </source>
</evidence>
<accession>A0A9W7VZU1</accession>
<evidence type="ECO:0000256" key="1">
    <source>
        <dbReference type="SAM" id="Coils"/>
    </source>
</evidence>
<reference evidence="3 4" key="1">
    <citation type="journal article" date="2018" name="IMA Fungus">
        <title>IMA Genome-F 10: Nine draft genome sequences of Claviceps purpurea s.lat., including C. arundinis, C. humidiphila, and C. cf. spartinae, pseudomolecules for the pitch canker pathogen Fusarium circinatum, draft genome of Davidsoniella eucalypti, Grosmannia galeiformis, Quambalaria eucalypti, and Teratosphaeria destructans.</title>
        <authorList>
            <person name="Wingfield B.D."/>
            <person name="Liu M."/>
            <person name="Nguyen H.D."/>
            <person name="Lane F.A."/>
            <person name="Morgan S.W."/>
            <person name="De Vos L."/>
            <person name="Wilken P.M."/>
            <person name="Duong T.A."/>
            <person name="Aylward J."/>
            <person name="Coetzee M.P."/>
            <person name="Dadej K."/>
            <person name="De Beer Z.W."/>
            <person name="Findlay W."/>
            <person name="Havenga M."/>
            <person name="Kolarik M."/>
            <person name="Menzies J.G."/>
            <person name="Naidoo K."/>
            <person name="Pochopski O."/>
            <person name="Shoukouhi P."/>
            <person name="Santana Q.C."/>
            <person name="Seifert K.A."/>
            <person name="Soal N."/>
            <person name="Steenkamp E.T."/>
            <person name="Tatham C.T."/>
            <person name="van der Nest M.A."/>
            <person name="Wingfield M.J."/>
        </authorList>
    </citation>
    <scope>NUCLEOTIDE SEQUENCE [LARGE SCALE GENOMIC DNA]</scope>
    <source>
        <strain evidence="3">CMW44962</strain>
    </source>
</reference>
<dbReference type="EMBL" id="RIBY02002245">
    <property type="protein sequence ID" value="KAH9821997.1"/>
    <property type="molecule type" value="Genomic_DNA"/>
</dbReference>
<dbReference type="AlphaFoldDB" id="A0A9W7VZU1"/>
<sequence length="294" mass="33532">MRGNKRHDNQPQAEDTATKGTPQRLADVNSGTSPPSRRGRADKVELDTVDADYVSSLLLEAENELRGEQKDPKSQHAIKSALVYIKSADQLAVRQADRLEKQRQEIKSSKDQVLDGYKERKALRKQMDALLVEASKLGKANAQLRQTLQTRDADLQYLRAHVQAVNDQLPAPTPVTIKLIDAVGFANMKAQRDALLLTVTDYEADPEKAGYQRKVHYEQQVQKMKQEYKEKDKERVETLESERKWLQAHEKLLDDREKAREEEKEVLDAKVKMLKRELNKARAEGGKVVVQVLE</sequence>
<name>A0A9W7VZU1_9PEZI</name>